<dbReference type="Gene3D" id="3.40.50.300">
    <property type="entry name" value="P-loop containing nucleotide triphosphate hydrolases"/>
    <property type="match status" value="1"/>
</dbReference>
<dbReference type="Gene3D" id="1.10.10.10">
    <property type="entry name" value="Winged helix-like DNA-binding domain superfamily/Winged helix DNA-binding domain"/>
    <property type="match status" value="1"/>
</dbReference>
<dbReference type="InterPro" id="IPR036388">
    <property type="entry name" value="WH-like_DNA-bd_sf"/>
</dbReference>
<feature type="domain" description="HTH luxR-type" evidence="3">
    <location>
        <begin position="885"/>
        <end position="950"/>
    </location>
</feature>
<dbReference type="Pfam" id="PF00196">
    <property type="entry name" value="GerE"/>
    <property type="match status" value="1"/>
</dbReference>
<dbReference type="Gene3D" id="1.25.40.10">
    <property type="entry name" value="Tetratricopeptide repeat domain"/>
    <property type="match status" value="1"/>
</dbReference>
<evidence type="ECO:0000256" key="2">
    <source>
        <dbReference type="ARBA" id="ARBA00022840"/>
    </source>
</evidence>
<dbReference type="SUPFAM" id="SSF48452">
    <property type="entry name" value="TPR-like"/>
    <property type="match status" value="1"/>
</dbReference>
<dbReference type="InterPro" id="IPR041664">
    <property type="entry name" value="AAA_16"/>
</dbReference>
<evidence type="ECO:0000313" key="5">
    <source>
        <dbReference type="Proteomes" id="UP000324678"/>
    </source>
</evidence>
<protein>
    <submittedName>
        <fullName evidence="4">AAA family ATPase</fullName>
    </submittedName>
</protein>
<dbReference type="GO" id="GO:0005737">
    <property type="term" value="C:cytoplasm"/>
    <property type="evidence" value="ECO:0007669"/>
    <property type="project" value="TreeGrafter"/>
</dbReference>
<evidence type="ECO:0000259" key="3">
    <source>
        <dbReference type="PROSITE" id="PS50043"/>
    </source>
</evidence>
<dbReference type="GO" id="GO:0005524">
    <property type="term" value="F:ATP binding"/>
    <property type="evidence" value="ECO:0007669"/>
    <property type="project" value="UniProtKB-KW"/>
</dbReference>
<proteinExistence type="predicted"/>
<dbReference type="OrthoDB" id="483at2"/>
<dbReference type="GO" id="GO:0006355">
    <property type="term" value="P:regulation of DNA-templated transcription"/>
    <property type="evidence" value="ECO:0007669"/>
    <property type="project" value="InterPro"/>
</dbReference>
<sequence length="955" mass="103092">MHTTIAQHSAPAGGAKARLARLPGVAAFTSRTARDRGAARGLVGRERESDELTRLVGRVRDGESQALVLRGEAGIGKTALLHHLTQLASDSGCLVVESAGVESEMELAYAGLHQLCLPLLPHVDFIPARQRAALDTVFGAAGGDSPDRFLVGLAVLSLISESARHRPVICVIDDAQWLDEASVQTLAFTARRLQAESVGMVFAERAPAATLELHSLPELIVTGLSDRHASTLLASALPGPIDRRVRERIIAETGGNPLALLQLPHRLTPEQVAGGFGFAGAGALTRQLEASFQRRLARMPTATRRLLVVAAAEPGQEAAVIWKAAARLGVTMRDAEPAVADGLIDLTGLVRFCHPLARSTVYRAALADERRTAHRALADATDADADPERRAWHRAQATSGLDEAVAAELHRSAGLAEARGGKAAAAAFLERAAELTPDPRRRAERALLAARAKFDAGAPERALRLLAIARAGLADERNRALVELLHAQIVSRLEPGQGSPLLAAAKRLDPIDPDLARDTYRDAFYAAQVAGQLGRDGGTLEEAAATRLTEHRDPPVSIHDRLLDGVALTVTRDHSAGAPLLREAVAEFRRRELGSDASYSWLPFVTLVAFGMWDEEGAHDVCSRLIALARERGAFSVLPTALMLGVGYEIFAGDLSTAAALAEECDLIREATTIPKPPYGLLMVAAYRGDAERVDAIVDSERLQATDRGEGQWLTASGWAQAVVNNGLGRYDFALAAAERAIVPPNELALVNWAMVELIEAAARSGQPERATEAMRRLTRLSEASGTRWVLGVAARSRALLAAPDHAERHHLAAIEQLQHTRLRTEQARSHLVYGEWLRRQGRRTDAREQLRRAHDLFSDIGADAFADRARRELAATGETVRRRTPETELDLTQQEAQIARLAANGDTNPQIATQLFISPRTVEWHLGKIFAKLAITSRRDLEAALRRGARTPGR</sequence>
<dbReference type="GO" id="GO:0004016">
    <property type="term" value="F:adenylate cyclase activity"/>
    <property type="evidence" value="ECO:0007669"/>
    <property type="project" value="TreeGrafter"/>
</dbReference>
<dbReference type="PROSITE" id="PS50043">
    <property type="entry name" value="HTH_LUXR_2"/>
    <property type="match status" value="1"/>
</dbReference>
<dbReference type="InterPro" id="IPR027417">
    <property type="entry name" value="P-loop_NTPase"/>
</dbReference>
<dbReference type="Pfam" id="PF13191">
    <property type="entry name" value="AAA_16"/>
    <property type="match status" value="1"/>
</dbReference>
<gene>
    <name evidence="4" type="ORF">FLP10_00545</name>
</gene>
<dbReference type="PRINTS" id="PR00038">
    <property type="entry name" value="HTHLUXR"/>
</dbReference>
<keyword evidence="5" id="KW-1185">Reference proteome</keyword>
<evidence type="ECO:0000313" key="4">
    <source>
        <dbReference type="EMBL" id="QEO13070.1"/>
    </source>
</evidence>
<keyword evidence="2" id="KW-0067">ATP-binding</keyword>
<dbReference type="SUPFAM" id="SSF46894">
    <property type="entry name" value="C-terminal effector domain of the bipartite response regulators"/>
    <property type="match status" value="1"/>
</dbReference>
<dbReference type="PANTHER" id="PTHR16305:SF35">
    <property type="entry name" value="TRANSCRIPTIONAL ACTIVATOR DOMAIN"/>
    <property type="match status" value="1"/>
</dbReference>
<dbReference type="InterPro" id="IPR000792">
    <property type="entry name" value="Tscrpt_reg_LuxR_C"/>
</dbReference>
<dbReference type="SUPFAM" id="SSF52540">
    <property type="entry name" value="P-loop containing nucleoside triphosphate hydrolases"/>
    <property type="match status" value="1"/>
</dbReference>
<dbReference type="CDD" id="cd06170">
    <property type="entry name" value="LuxR_C_like"/>
    <property type="match status" value="1"/>
</dbReference>
<organism evidence="4 5">
    <name type="scientific">Agromyces intestinalis</name>
    <dbReference type="NCBI Taxonomy" id="2592652"/>
    <lineage>
        <taxon>Bacteria</taxon>
        <taxon>Bacillati</taxon>
        <taxon>Actinomycetota</taxon>
        <taxon>Actinomycetes</taxon>
        <taxon>Micrococcales</taxon>
        <taxon>Microbacteriaceae</taxon>
        <taxon>Agromyces</taxon>
    </lineage>
</organism>
<evidence type="ECO:0000256" key="1">
    <source>
        <dbReference type="ARBA" id="ARBA00022741"/>
    </source>
</evidence>
<dbReference type="Proteomes" id="UP000324678">
    <property type="component" value="Chromosome"/>
</dbReference>
<dbReference type="PANTHER" id="PTHR16305">
    <property type="entry name" value="TESTICULAR SOLUBLE ADENYLYL CYCLASE"/>
    <property type="match status" value="1"/>
</dbReference>
<dbReference type="EMBL" id="CP043505">
    <property type="protein sequence ID" value="QEO13070.1"/>
    <property type="molecule type" value="Genomic_DNA"/>
</dbReference>
<dbReference type="RefSeq" id="WP_149159094.1">
    <property type="nucleotide sequence ID" value="NZ_CP043505.1"/>
</dbReference>
<dbReference type="InterPro" id="IPR016032">
    <property type="entry name" value="Sig_transdc_resp-reg_C-effctor"/>
</dbReference>
<reference evidence="4 5" key="1">
    <citation type="submission" date="2019-09" db="EMBL/GenBank/DDBJ databases">
        <title>Genome sequencing of strain KACC 19306.</title>
        <authorList>
            <person name="Heo J."/>
            <person name="Kim S.-J."/>
            <person name="Kim J.-S."/>
            <person name="Hong S.-B."/>
            <person name="Kwon S.-W."/>
        </authorList>
    </citation>
    <scope>NUCLEOTIDE SEQUENCE [LARGE SCALE GENOMIC DNA]</scope>
    <source>
        <strain evidence="4 5">KACC 19306</strain>
    </source>
</reference>
<dbReference type="SMART" id="SM00421">
    <property type="entry name" value="HTH_LUXR"/>
    <property type="match status" value="1"/>
</dbReference>
<dbReference type="InterPro" id="IPR011990">
    <property type="entry name" value="TPR-like_helical_dom_sf"/>
</dbReference>
<accession>A0A5C1YBR8</accession>
<dbReference type="KEGG" id="ail:FLP10_00545"/>
<dbReference type="AlphaFoldDB" id="A0A5C1YBR8"/>
<dbReference type="GO" id="GO:0003677">
    <property type="term" value="F:DNA binding"/>
    <property type="evidence" value="ECO:0007669"/>
    <property type="project" value="InterPro"/>
</dbReference>
<keyword evidence="1" id="KW-0547">Nucleotide-binding</keyword>
<name>A0A5C1YBR8_9MICO</name>